<protein>
    <recommendedName>
        <fullName evidence="10">RuvB-like helicase</fullName>
        <ecNumber evidence="10">3.6.4.12</ecNumber>
    </recommendedName>
</protein>
<dbReference type="EC" id="3.6.4.12" evidence="10"/>
<dbReference type="GO" id="GO:0003678">
    <property type="term" value="F:DNA helicase activity"/>
    <property type="evidence" value="ECO:0007669"/>
    <property type="project" value="UniProtKB-EC"/>
</dbReference>
<dbReference type="VEuPathDB" id="MicrosporidiaDB:G9O61_00g015340"/>
<dbReference type="InterPro" id="IPR003593">
    <property type="entry name" value="AAA+_ATPase"/>
</dbReference>
<name>A0A0F9WDR1_9MICR</name>
<dbReference type="SUPFAM" id="SSF52540">
    <property type="entry name" value="P-loop containing nucleoside triphosphate hydrolases"/>
    <property type="match status" value="1"/>
</dbReference>
<evidence type="ECO:0000259" key="11">
    <source>
        <dbReference type="SMART" id="SM00382"/>
    </source>
</evidence>
<dbReference type="SMART" id="SM00382">
    <property type="entry name" value="AAA"/>
    <property type="match status" value="1"/>
</dbReference>
<sequence length="400" mass="44930">MFVSRSKGIHNHIDNIGLTEKGEISDNLSSIVDQYDARRASGIIVDLVNSNKFGGKVFLITGPKGCGKTALTVAISEELGNKIPFVNISGNDVYSSEVKKSEMLDEYLRKAVMVSIKEYKHIYEGEVVDIQDAKLDLRSSKGTKTLQLSKELKDQMIFQNVKVGDVVHIDSSSGIFKRMGRGESYLNDYDLEADKYVPLPKGDIYRKKEVVFNTTLHDLDVSSVNPTGQDVLSLVHQVVKNKKSEITEKLRQDIDSYVNNCNFAEVIYGVLLIEDANLLDIECFTYLNKIIDTGRGPTIILTSNNIEESNDSLYFGIPRQFLQKCLIIPINKNKNEFEVIKRRLAKENLQISDNGLKALENLTLNFGITYTVNIIKMLKGLGESITEKDIEKLTSIFKLN</sequence>
<proteinExistence type="inferred from homology"/>
<evidence type="ECO:0000256" key="7">
    <source>
        <dbReference type="ARBA" id="ARBA00022853"/>
    </source>
</evidence>
<keyword evidence="8 10" id="KW-0539">Nucleus</keyword>
<dbReference type="GeneID" id="36320350"/>
<dbReference type="InterPro" id="IPR010339">
    <property type="entry name" value="TIP49_P-loop"/>
</dbReference>
<dbReference type="InterPro" id="IPR042487">
    <property type="entry name" value="RuvBL1/2_DNA/RNA_bd_dom"/>
</dbReference>
<keyword evidence="7 10" id="KW-0156">Chromatin regulator</keyword>
<dbReference type="InterPro" id="IPR027417">
    <property type="entry name" value="P-loop_NTPase"/>
</dbReference>
<evidence type="ECO:0000256" key="8">
    <source>
        <dbReference type="ARBA" id="ARBA00023242"/>
    </source>
</evidence>
<evidence type="ECO:0000256" key="10">
    <source>
        <dbReference type="RuleBase" id="RU363048"/>
    </source>
</evidence>
<keyword evidence="5 10" id="KW-0347">Helicase</keyword>
<keyword evidence="3 10" id="KW-0547">Nucleotide-binding</keyword>
<evidence type="ECO:0000313" key="13">
    <source>
        <dbReference type="Proteomes" id="UP000034350"/>
    </source>
</evidence>
<evidence type="ECO:0000313" key="12">
    <source>
        <dbReference type="EMBL" id="KKO74930.1"/>
    </source>
</evidence>
<dbReference type="Pfam" id="PF06068">
    <property type="entry name" value="TIP49"/>
    <property type="match status" value="1"/>
</dbReference>
<organism evidence="12 13">
    <name type="scientific">Vairimorpha ceranae</name>
    <dbReference type="NCBI Taxonomy" id="40302"/>
    <lineage>
        <taxon>Eukaryota</taxon>
        <taxon>Fungi</taxon>
        <taxon>Fungi incertae sedis</taxon>
        <taxon>Microsporidia</taxon>
        <taxon>Nosematidae</taxon>
        <taxon>Vairimorpha</taxon>
    </lineage>
</organism>
<keyword evidence="4 10" id="KW-0378">Hydrolase</keyword>
<dbReference type="RefSeq" id="XP_024330672.1">
    <property type="nucleotide sequence ID" value="XM_024475409.1"/>
</dbReference>
<evidence type="ECO:0000256" key="2">
    <source>
        <dbReference type="ARBA" id="ARBA00007519"/>
    </source>
</evidence>
<keyword evidence="10" id="KW-0804">Transcription</keyword>
<dbReference type="EMBL" id="JPQZ01000038">
    <property type="protein sequence ID" value="KKO74930.1"/>
    <property type="molecule type" value="Genomic_DNA"/>
</dbReference>
<feature type="domain" description="AAA+ ATPase" evidence="11">
    <location>
        <begin position="54"/>
        <end position="325"/>
    </location>
</feature>
<comment type="subcellular location">
    <subcellularLocation>
        <location evidence="1 10">Nucleus</location>
    </subcellularLocation>
</comment>
<comment type="function">
    <text evidence="10">DNA helicase participates in several chromatin remodeling complexes, including the SWR1 and the INO80 complexes.</text>
</comment>
<comment type="caution">
    <text evidence="12">The sequence shown here is derived from an EMBL/GenBank/DDBJ whole genome shotgun (WGS) entry which is preliminary data.</text>
</comment>
<comment type="similarity">
    <text evidence="2 10">Belongs to the RuvB family.</text>
</comment>
<evidence type="ECO:0000256" key="6">
    <source>
        <dbReference type="ARBA" id="ARBA00022840"/>
    </source>
</evidence>
<evidence type="ECO:0000256" key="3">
    <source>
        <dbReference type="ARBA" id="ARBA00022741"/>
    </source>
</evidence>
<dbReference type="VEuPathDB" id="MicrosporidiaDB:AAJ76_380007041"/>
<evidence type="ECO:0000256" key="9">
    <source>
        <dbReference type="ARBA" id="ARBA00047995"/>
    </source>
</evidence>
<dbReference type="AlphaFoldDB" id="A0A0F9WDR1"/>
<dbReference type="GO" id="GO:0006281">
    <property type="term" value="P:DNA repair"/>
    <property type="evidence" value="ECO:0007669"/>
    <property type="project" value="UniProtKB-KW"/>
</dbReference>
<gene>
    <name evidence="12" type="ORF">AAJ76_380007041</name>
</gene>
<evidence type="ECO:0000256" key="1">
    <source>
        <dbReference type="ARBA" id="ARBA00004123"/>
    </source>
</evidence>
<dbReference type="GO" id="GO:0006325">
    <property type="term" value="P:chromatin organization"/>
    <property type="evidence" value="ECO:0007669"/>
    <property type="project" value="UniProtKB-KW"/>
</dbReference>
<keyword evidence="10" id="KW-0805">Transcription regulation</keyword>
<accession>A0A0F9WDR1</accession>
<dbReference type="Proteomes" id="UP000034350">
    <property type="component" value="Unassembled WGS sequence"/>
</dbReference>
<reference evidence="12 13" key="1">
    <citation type="journal article" date="2015" name="Environ. Microbiol.">
        <title>Genome analyses suggest the presence of polyploidy and recent human-driven expansions in eight global populations of the honeybee pathogen Nosema ceranae.</title>
        <authorList>
            <person name="Pelin A."/>
            <person name="Selman M."/>
            <person name="Aris-Brosou S."/>
            <person name="Farinelli L."/>
            <person name="Corradi N."/>
        </authorList>
    </citation>
    <scope>NUCLEOTIDE SEQUENCE [LARGE SCALE GENOMIC DNA]</scope>
    <source>
        <strain evidence="12 13">PA08 1199</strain>
    </source>
</reference>
<keyword evidence="10" id="KW-0227">DNA damage</keyword>
<keyword evidence="10" id="KW-0234">DNA repair</keyword>
<dbReference type="GO" id="GO:0016887">
    <property type="term" value="F:ATP hydrolysis activity"/>
    <property type="evidence" value="ECO:0007669"/>
    <property type="project" value="RHEA"/>
</dbReference>
<dbReference type="Gene3D" id="2.40.50.360">
    <property type="entry name" value="RuvB-like helicase, domain II"/>
    <property type="match status" value="1"/>
</dbReference>
<keyword evidence="6 10" id="KW-0067">ATP-binding</keyword>
<dbReference type="GO" id="GO:0005634">
    <property type="term" value="C:nucleus"/>
    <property type="evidence" value="ECO:0007669"/>
    <property type="project" value="UniProtKB-SubCell"/>
</dbReference>
<dbReference type="Gene3D" id="3.40.50.300">
    <property type="entry name" value="P-loop containing nucleotide triphosphate hydrolases"/>
    <property type="match status" value="1"/>
</dbReference>
<dbReference type="OrthoDB" id="10060499at2759"/>
<evidence type="ECO:0000256" key="5">
    <source>
        <dbReference type="ARBA" id="ARBA00022806"/>
    </source>
</evidence>
<dbReference type="InterPro" id="IPR012340">
    <property type="entry name" value="NA-bd_OB-fold"/>
</dbReference>
<dbReference type="GO" id="GO:0005524">
    <property type="term" value="F:ATP binding"/>
    <property type="evidence" value="ECO:0007669"/>
    <property type="project" value="UniProtKB-KW"/>
</dbReference>
<dbReference type="VEuPathDB" id="MicrosporidiaDB:NCER_101642"/>
<dbReference type="PANTHER" id="PTHR11093">
    <property type="entry name" value="RUVB-RELATED REPTIN AND PONTIN"/>
    <property type="match status" value="1"/>
</dbReference>
<dbReference type="InterPro" id="IPR027238">
    <property type="entry name" value="RuvB-like"/>
</dbReference>
<evidence type="ECO:0000256" key="4">
    <source>
        <dbReference type="ARBA" id="ARBA00022801"/>
    </source>
</evidence>
<dbReference type="FunFam" id="2.40.50.360:FF:000001">
    <property type="entry name" value="RuvB-like helicase"/>
    <property type="match status" value="1"/>
</dbReference>
<dbReference type="SUPFAM" id="SSF50249">
    <property type="entry name" value="Nucleic acid-binding proteins"/>
    <property type="match status" value="1"/>
</dbReference>
<keyword evidence="13" id="KW-1185">Reference proteome</keyword>
<comment type="catalytic activity">
    <reaction evidence="9 10">
        <text>ATP + H2O = ADP + phosphate + H(+)</text>
        <dbReference type="Rhea" id="RHEA:13065"/>
        <dbReference type="ChEBI" id="CHEBI:15377"/>
        <dbReference type="ChEBI" id="CHEBI:15378"/>
        <dbReference type="ChEBI" id="CHEBI:30616"/>
        <dbReference type="ChEBI" id="CHEBI:43474"/>
        <dbReference type="ChEBI" id="CHEBI:456216"/>
        <dbReference type="EC" id="3.6.4.12"/>
    </reaction>
</comment>